<dbReference type="GO" id="GO:0043842">
    <property type="term" value="F:Kdo transferase activity"/>
    <property type="evidence" value="ECO:0007669"/>
    <property type="project" value="UniProtKB-EC"/>
</dbReference>
<dbReference type="AlphaFoldDB" id="A0A4Y4CSZ8"/>
<comment type="caution">
    <text evidence="11">The sequence shown here is derived from an EMBL/GenBank/DDBJ whole genome shotgun (WGS) entry which is preliminary data.</text>
</comment>
<dbReference type="PANTHER" id="PTHR42755:SF1">
    <property type="entry name" value="3-DEOXY-D-MANNO-OCTULOSONIC ACID TRANSFERASE, MITOCHONDRIAL-RELATED"/>
    <property type="match status" value="1"/>
</dbReference>
<dbReference type="NCBIfam" id="NF004388">
    <property type="entry name" value="PRK05749.1-4"/>
    <property type="match status" value="1"/>
</dbReference>
<evidence type="ECO:0000313" key="11">
    <source>
        <dbReference type="EMBL" id="GEC96028.1"/>
    </source>
</evidence>
<dbReference type="GO" id="GO:0009244">
    <property type="term" value="P:lipopolysaccharide core region biosynthetic process"/>
    <property type="evidence" value="ECO:0007669"/>
    <property type="project" value="UniProtKB-UniRule"/>
</dbReference>
<evidence type="ECO:0000256" key="6">
    <source>
        <dbReference type="ARBA" id="ARBA00049183"/>
    </source>
</evidence>
<dbReference type="Gene3D" id="3.40.50.11720">
    <property type="entry name" value="3-Deoxy-D-manno-octulosonic-acid transferase, N-terminal domain"/>
    <property type="match status" value="1"/>
</dbReference>
<dbReference type="InterPro" id="IPR007507">
    <property type="entry name" value="Glycos_transf_N"/>
</dbReference>
<evidence type="ECO:0000313" key="12">
    <source>
        <dbReference type="Proteomes" id="UP000318422"/>
    </source>
</evidence>
<dbReference type="Gene3D" id="3.40.50.2000">
    <property type="entry name" value="Glycogen Phosphorylase B"/>
    <property type="match status" value="1"/>
</dbReference>
<reference evidence="11 12" key="1">
    <citation type="submission" date="2019-06" db="EMBL/GenBank/DDBJ databases">
        <title>Whole genome shotgun sequence of Zoogloea ramigera NBRC 15342.</title>
        <authorList>
            <person name="Hosoyama A."/>
            <person name="Uohara A."/>
            <person name="Ohji S."/>
            <person name="Ichikawa N."/>
        </authorList>
    </citation>
    <scope>NUCLEOTIDE SEQUENCE [LARGE SCALE GENOMIC DNA]</scope>
    <source>
        <strain evidence="11 12">NBRC 15342</strain>
    </source>
</reference>
<dbReference type="NCBIfam" id="NF004386">
    <property type="entry name" value="PRK05749.1-2"/>
    <property type="match status" value="1"/>
</dbReference>
<organism evidence="11 12">
    <name type="scientific">Zoogloea ramigera</name>
    <dbReference type="NCBI Taxonomy" id="350"/>
    <lineage>
        <taxon>Bacteria</taxon>
        <taxon>Pseudomonadati</taxon>
        <taxon>Pseudomonadota</taxon>
        <taxon>Betaproteobacteria</taxon>
        <taxon>Rhodocyclales</taxon>
        <taxon>Zoogloeaceae</taxon>
        <taxon>Zoogloea</taxon>
    </lineage>
</organism>
<dbReference type="UniPathway" id="UPA00958"/>
<dbReference type="EMBL" id="BJNV01000032">
    <property type="protein sequence ID" value="GEC96028.1"/>
    <property type="molecule type" value="Genomic_DNA"/>
</dbReference>
<comment type="function">
    <text evidence="9">Involved in lipopolysaccharide (LPS) biosynthesis. Catalyzes the transfer of 3-deoxy-D-manno-octulosonate (Kdo) residue(s) from CMP-Kdo to lipid IV(A), the tetraacyldisaccharide-1,4'-bisphosphate precursor of lipid A.</text>
</comment>
<dbReference type="GO" id="GO:0009245">
    <property type="term" value="P:lipid A biosynthetic process"/>
    <property type="evidence" value="ECO:0007669"/>
    <property type="project" value="TreeGrafter"/>
</dbReference>
<proteinExistence type="inferred from homology"/>
<keyword evidence="9" id="KW-0472">Membrane</keyword>
<dbReference type="EC" id="2.4.99.12" evidence="2 9"/>
<accession>A0A4Y4CSZ8</accession>
<gene>
    <name evidence="11" type="primary">kdtA</name>
    <name evidence="11" type="ORF">ZRA01_21010</name>
</gene>
<feature type="domain" description="3-deoxy-D-manno-octulosonic-acid transferase N-terminal" evidence="10">
    <location>
        <begin position="35"/>
        <end position="213"/>
    </location>
</feature>
<comment type="subcellular location">
    <subcellularLocation>
        <location evidence="9">Cell membrane</location>
    </subcellularLocation>
</comment>
<dbReference type="PANTHER" id="PTHR42755">
    <property type="entry name" value="3-DEOXY-MANNO-OCTULOSONATE CYTIDYLYLTRANSFERASE"/>
    <property type="match status" value="1"/>
</dbReference>
<dbReference type="SUPFAM" id="SSF53756">
    <property type="entry name" value="UDP-Glycosyltransferase/glycogen phosphorylase"/>
    <property type="match status" value="1"/>
</dbReference>
<dbReference type="GO" id="GO:0005886">
    <property type="term" value="C:plasma membrane"/>
    <property type="evidence" value="ECO:0007669"/>
    <property type="project" value="UniProtKB-SubCell"/>
</dbReference>
<dbReference type="Pfam" id="PF04413">
    <property type="entry name" value="Glycos_transf_N"/>
    <property type="match status" value="1"/>
</dbReference>
<feature type="active site" description="Proton acceptor" evidence="7">
    <location>
        <position position="61"/>
    </location>
</feature>
<keyword evidence="9" id="KW-1003">Cell membrane</keyword>
<feature type="site" description="Transition state stabilizer" evidence="8">
    <location>
        <position position="210"/>
    </location>
</feature>
<feature type="site" description="Transition state stabilizer" evidence="8">
    <location>
        <position position="134"/>
    </location>
</feature>
<keyword evidence="9" id="KW-0812">Transmembrane</keyword>
<protein>
    <recommendedName>
        <fullName evidence="3 9">3-deoxy-D-manno-octulosonic acid transferase</fullName>
        <shortName evidence="9">Kdo transferase</shortName>
        <ecNumber evidence="2 9">2.4.99.12</ecNumber>
    </recommendedName>
    <alternativeName>
        <fullName evidence="5 9">Lipid IV(A) 3-deoxy-D-manno-octulosonic acid transferase</fullName>
    </alternativeName>
</protein>
<dbReference type="RefSeq" id="WP_141351937.1">
    <property type="nucleotide sequence ID" value="NZ_BJNV01000032.1"/>
</dbReference>
<keyword evidence="9" id="KW-1133">Transmembrane helix</keyword>
<name>A0A4Y4CSZ8_ZOORA</name>
<evidence type="ECO:0000256" key="9">
    <source>
        <dbReference type="RuleBase" id="RU365103"/>
    </source>
</evidence>
<dbReference type="InterPro" id="IPR038107">
    <property type="entry name" value="Glycos_transf_N_sf"/>
</dbReference>
<comment type="similarity">
    <text evidence="9">Belongs to the glycosyltransferase group 1 family.</text>
</comment>
<evidence type="ECO:0000256" key="5">
    <source>
        <dbReference type="ARBA" id="ARBA00031445"/>
    </source>
</evidence>
<dbReference type="Proteomes" id="UP000318422">
    <property type="component" value="Unassembled WGS sequence"/>
</dbReference>
<feature type="transmembrane region" description="Helical" evidence="9">
    <location>
        <begin position="6"/>
        <end position="24"/>
    </location>
</feature>
<comment type="pathway">
    <text evidence="1 9">Bacterial outer membrane biogenesis; LPS core biosynthesis.</text>
</comment>
<evidence type="ECO:0000256" key="8">
    <source>
        <dbReference type="PIRSR" id="PIRSR639901-2"/>
    </source>
</evidence>
<dbReference type="OrthoDB" id="9789797at2"/>
<comment type="catalytic activity">
    <reaction evidence="6 9">
        <text>lipid IVA (E. coli) + CMP-3-deoxy-beta-D-manno-octulosonate = alpha-Kdo-(2-&gt;6)-lipid IVA (E. coli) + CMP + H(+)</text>
        <dbReference type="Rhea" id="RHEA:28066"/>
        <dbReference type="ChEBI" id="CHEBI:15378"/>
        <dbReference type="ChEBI" id="CHEBI:58603"/>
        <dbReference type="ChEBI" id="CHEBI:60364"/>
        <dbReference type="ChEBI" id="CHEBI:60377"/>
        <dbReference type="ChEBI" id="CHEBI:85987"/>
        <dbReference type="EC" id="2.4.99.12"/>
    </reaction>
</comment>
<evidence type="ECO:0000256" key="3">
    <source>
        <dbReference type="ARBA" id="ARBA00019077"/>
    </source>
</evidence>
<evidence type="ECO:0000256" key="1">
    <source>
        <dbReference type="ARBA" id="ARBA00004713"/>
    </source>
</evidence>
<evidence type="ECO:0000256" key="7">
    <source>
        <dbReference type="PIRSR" id="PIRSR639901-1"/>
    </source>
</evidence>
<evidence type="ECO:0000259" key="10">
    <source>
        <dbReference type="Pfam" id="PF04413"/>
    </source>
</evidence>
<keyword evidence="12" id="KW-1185">Reference proteome</keyword>
<evidence type="ECO:0000256" key="2">
    <source>
        <dbReference type="ARBA" id="ARBA00012621"/>
    </source>
</evidence>
<dbReference type="FunFam" id="3.40.50.11720:FF:000001">
    <property type="entry name" value="3-deoxy-D-manno-octulosonic acid transferase"/>
    <property type="match status" value="1"/>
</dbReference>
<keyword evidence="9" id="KW-0448">Lipopolysaccharide biosynthesis</keyword>
<keyword evidence="4 9" id="KW-0808">Transferase</keyword>
<dbReference type="InterPro" id="IPR039901">
    <property type="entry name" value="Kdotransferase"/>
</dbReference>
<sequence>MILRSLYTLVWLIALPFVLLRLVWRARRQPDYLRHIPERFGFYRTRLNNPVIWLHAVSVGETRACAPLLHALLDTYPDHRVLLTHMTPTGRATAAELYGKLAPRVQSAYLPYDIPWAISGFLRHFHPRIGILMETELWPNLVRACHHTGTPLAMVNARLSARSAKGYSRIGGLAREAFAHLSAIGAQTEADGQRMADLGARYVMITGNIKFDIAPPPAMQALAADFRNRFGPQREILLAASTREGEEGPLLEAFARMCPPEVLLVLVPRHPDRFDEVAKLVKRAGLKMQKRSKGVPVMADTRVWLGDSMGEMHAYYGAADVAIIGGSWARLGGQNPIEASAVGCPVIVGPHTFNFKAVCEQAIEVGAAVRADDIADALQVALEIIADPIRRKTMSAAGSLFAHSHRGATGRTMDLITPLLRTARPRRPGER</sequence>
<evidence type="ECO:0000256" key="4">
    <source>
        <dbReference type="ARBA" id="ARBA00022679"/>
    </source>
</evidence>